<dbReference type="InterPro" id="IPR001915">
    <property type="entry name" value="Peptidase_M48"/>
</dbReference>
<evidence type="ECO:0000256" key="8">
    <source>
        <dbReference type="ARBA" id="ARBA00022989"/>
    </source>
</evidence>
<dbReference type="GO" id="GO:0046872">
    <property type="term" value="F:metal ion binding"/>
    <property type="evidence" value="ECO:0007669"/>
    <property type="project" value="UniProtKB-KW"/>
</dbReference>
<protein>
    <recommendedName>
        <fullName evidence="12">Peptidase M48 domain-containing protein</fullName>
    </recommendedName>
</protein>
<keyword evidence="8 11" id="KW-1133">Transmembrane helix</keyword>
<gene>
    <name evidence="13" type="ORF">NOSIN_00050</name>
</gene>
<sequence>MRPDTRFDPFVLPSATSLRFALLIIGAAVGAMYITFWQVVLFEFAGFPPIFDPDVCSARARARADAGAVPDGVLLDDYLACSAGQEKRLAAIMLGGAPAWAALTVAVYAVYPLFLRRRLRPVPVRDDDPRLQRAESDLRAVLGDRGRDRVRVLVTLGTANGARAFGAFGRYSIAVDSTLLAARGDSDLNRQCSAVLRHEAAHLRNRDIDITYLTIGAWWSFLALLVPTMTVYAAVLAAVRSAGEAFDFIVVILLPLAVAVVPLLLLHPARALVLRTREHYADVRAADSPDTASALQTAFAAMAAGRPRESVWRRLRSYHPRPQDRAGVLRDPRRLSRVRPADLLVAGLVLGVGQPHLGTAGRLVTEGEARLGMLAVAVLLGAVVGVVVAAIVWNAVRASAGDPPRLAWCAALLAGGITAGGWVPHPYGPSGWSATSAAPVATAAVSVLALWLTCLLFLAWSALCARRWLSCPVPPRLAGVLGLGCAGPVFGCLFALWVSFEGFLGTFVVPGPTTVAMSLFGVGSVWPLPLAAGLMAVCVLAVPSQETRLAAVWVLRASGGVTAVYALLVALAIAAADVRSVSLSLVVALMLLVAAGAAAGAAAVLGVRRGGRGRTGAVACAAGAMACVAGFLESAAFASGKWAACLPWDGVRPCSAAAWDYALAMYSSGGGMATLAVSALLLVCVPVAVVGSAVRARVDRRRGRETGAWPGRPRSGRQPVAVAAVVVAAAFVAAFHAASVVAPLDAFGSEERRELRAAVVPGGTDGDEACRAVLDVFDAEARGDMSGESRSSTLVTLASSDDPTLAAFGRAMLESTDHSPTRFFHLVDNYCTTPGSPMQDAGGPRA</sequence>
<feature type="transmembrane region" description="Helical" evidence="11">
    <location>
        <begin position="617"/>
        <end position="638"/>
    </location>
</feature>
<comment type="caution">
    <text evidence="13">The sequence shown here is derived from an EMBL/GenBank/DDBJ whole genome shotgun (WGS) entry which is preliminary data.</text>
</comment>
<evidence type="ECO:0000313" key="13">
    <source>
        <dbReference type="EMBL" id="OOC52421.1"/>
    </source>
</evidence>
<proteinExistence type="predicted"/>
<evidence type="ECO:0000256" key="5">
    <source>
        <dbReference type="ARBA" id="ARBA00022723"/>
    </source>
</evidence>
<keyword evidence="5" id="KW-0479">Metal-binding</keyword>
<keyword evidence="4 11" id="KW-0812">Transmembrane</keyword>
<dbReference type="InterPro" id="IPR050083">
    <property type="entry name" value="HtpX_protease"/>
</dbReference>
<keyword evidence="10 11" id="KW-0472">Membrane</keyword>
<dbReference type="Proteomes" id="UP000189004">
    <property type="component" value="Unassembled WGS sequence"/>
</dbReference>
<keyword evidence="2" id="KW-1003">Cell membrane</keyword>
<feature type="transmembrane region" description="Helical" evidence="11">
    <location>
        <begin position="477"/>
        <end position="500"/>
    </location>
</feature>
<name>A0A1V3BV50_9ACTN</name>
<keyword evidence="9" id="KW-0482">Metalloprotease</keyword>
<evidence type="ECO:0000256" key="10">
    <source>
        <dbReference type="ARBA" id="ARBA00023136"/>
    </source>
</evidence>
<accession>A0A1V3BV50</accession>
<reference evidence="14" key="1">
    <citation type="submission" date="2016-08" db="EMBL/GenBank/DDBJ databases">
        <authorList>
            <person name="Tokovenko B."/>
            <person name="Kalinowski J."/>
        </authorList>
    </citation>
    <scope>NUCLEOTIDE SEQUENCE [LARGE SCALE GENOMIC DNA]</scope>
    <source>
        <strain evidence="14">UTMC102</strain>
    </source>
</reference>
<dbReference type="EMBL" id="MCOK01000001">
    <property type="protein sequence ID" value="OOC52421.1"/>
    <property type="molecule type" value="Genomic_DNA"/>
</dbReference>
<evidence type="ECO:0000256" key="11">
    <source>
        <dbReference type="SAM" id="Phobius"/>
    </source>
</evidence>
<dbReference type="PANTHER" id="PTHR43221:SF2">
    <property type="entry name" value="PROTEASE HTPX HOMOLOG"/>
    <property type="match status" value="1"/>
</dbReference>
<evidence type="ECO:0000256" key="1">
    <source>
        <dbReference type="ARBA" id="ARBA00001947"/>
    </source>
</evidence>
<feature type="transmembrane region" description="Helical" evidence="11">
    <location>
        <begin position="405"/>
        <end position="423"/>
    </location>
</feature>
<evidence type="ECO:0000256" key="3">
    <source>
        <dbReference type="ARBA" id="ARBA00022670"/>
    </source>
</evidence>
<feature type="transmembrane region" description="Helical" evidence="11">
    <location>
        <begin position="20"/>
        <end position="40"/>
    </location>
</feature>
<evidence type="ECO:0000256" key="7">
    <source>
        <dbReference type="ARBA" id="ARBA00022833"/>
    </source>
</evidence>
<feature type="transmembrane region" description="Helical" evidence="11">
    <location>
        <begin position="520"/>
        <end position="542"/>
    </location>
</feature>
<dbReference type="STRING" id="501010.NOSIN_00050"/>
<dbReference type="PANTHER" id="PTHR43221">
    <property type="entry name" value="PROTEASE HTPX"/>
    <property type="match status" value="1"/>
</dbReference>
<feature type="transmembrane region" description="Helical" evidence="11">
    <location>
        <begin position="582"/>
        <end position="605"/>
    </location>
</feature>
<feature type="transmembrane region" description="Helical" evidence="11">
    <location>
        <begin position="89"/>
        <end position="111"/>
    </location>
</feature>
<feature type="transmembrane region" description="Helical" evidence="11">
    <location>
        <begin position="672"/>
        <end position="694"/>
    </location>
</feature>
<dbReference type="GO" id="GO:0006508">
    <property type="term" value="P:proteolysis"/>
    <property type="evidence" value="ECO:0007669"/>
    <property type="project" value="UniProtKB-KW"/>
</dbReference>
<evidence type="ECO:0000256" key="6">
    <source>
        <dbReference type="ARBA" id="ARBA00022801"/>
    </source>
</evidence>
<keyword evidence="14" id="KW-1185">Reference proteome</keyword>
<dbReference type="AlphaFoldDB" id="A0A1V3BV50"/>
<feature type="transmembrane region" description="Helical" evidence="11">
    <location>
        <begin position="554"/>
        <end position="576"/>
    </location>
</feature>
<dbReference type="GO" id="GO:0004222">
    <property type="term" value="F:metalloendopeptidase activity"/>
    <property type="evidence" value="ECO:0007669"/>
    <property type="project" value="InterPro"/>
</dbReference>
<feature type="transmembrane region" description="Helical" evidence="11">
    <location>
        <begin position="720"/>
        <end position="744"/>
    </location>
</feature>
<feature type="transmembrane region" description="Helical" evidence="11">
    <location>
        <begin position="443"/>
        <end position="465"/>
    </location>
</feature>
<organism evidence="13 14">
    <name type="scientific">Nocardiopsis sinuspersici</name>
    <dbReference type="NCBI Taxonomy" id="501010"/>
    <lineage>
        <taxon>Bacteria</taxon>
        <taxon>Bacillati</taxon>
        <taxon>Actinomycetota</taxon>
        <taxon>Actinomycetes</taxon>
        <taxon>Streptosporangiales</taxon>
        <taxon>Nocardiopsidaceae</taxon>
        <taxon>Nocardiopsis</taxon>
    </lineage>
</organism>
<comment type="cofactor">
    <cofactor evidence="1">
        <name>Zn(2+)</name>
        <dbReference type="ChEBI" id="CHEBI:29105"/>
    </cofactor>
</comment>
<evidence type="ECO:0000256" key="2">
    <source>
        <dbReference type="ARBA" id="ARBA00022475"/>
    </source>
</evidence>
<feature type="transmembrane region" description="Helical" evidence="11">
    <location>
        <begin position="245"/>
        <end position="266"/>
    </location>
</feature>
<feature type="transmembrane region" description="Helical" evidence="11">
    <location>
        <begin position="343"/>
        <end position="365"/>
    </location>
</feature>
<evidence type="ECO:0000256" key="9">
    <source>
        <dbReference type="ARBA" id="ARBA00023049"/>
    </source>
</evidence>
<evidence type="ECO:0000259" key="12">
    <source>
        <dbReference type="Pfam" id="PF01435"/>
    </source>
</evidence>
<dbReference type="RefSeq" id="WP_170293736.1">
    <property type="nucleotide sequence ID" value="NZ_MCOK01000001.1"/>
</dbReference>
<keyword evidence="7" id="KW-0862">Zinc</keyword>
<evidence type="ECO:0000313" key="14">
    <source>
        <dbReference type="Proteomes" id="UP000189004"/>
    </source>
</evidence>
<evidence type="ECO:0000256" key="4">
    <source>
        <dbReference type="ARBA" id="ARBA00022692"/>
    </source>
</evidence>
<keyword evidence="3" id="KW-0645">Protease</keyword>
<keyword evidence="6" id="KW-0378">Hydrolase</keyword>
<dbReference type="Pfam" id="PF01435">
    <property type="entry name" value="Peptidase_M48"/>
    <property type="match status" value="1"/>
</dbReference>
<feature type="transmembrane region" description="Helical" evidence="11">
    <location>
        <begin position="212"/>
        <end position="239"/>
    </location>
</feature>
<feature type="transmembrane region" description="Helical" evidence="11">
    <location>
        <begin position="371"/>
        <end position="393"/>
    </location>
</feature>
<feature type="domain" description="Peptidase M48" evidence="12">
    <location>
        <begin position="162"/>
        <end position="331"/>
    </location>
</feature>